<feature type="domain" description="Flavodoxin-like" evidence="8">
    <location>
        <begin position="3"/>
        <end position="165"/>
    </location>
</feature>
<dbReference type="GO" id="GO:0005886">
    <property type="term" value="C:plasma membrane"/>
    <property type="evidence" value="ECO:0007669"/>
    <property type="project" value="UniProtKB-SubCell"/>
</dbReference>
<dbReference type="Proteomes" id="UP001231736">
    <property type="component" value="Unassembled WGS sequence"/>
</dbReference>
<comment type="cofactor">
    <cofactor evidence="7">
        <name>FMN</name>
        <dbReference type="ChEBI" id="CHEBI:58210"/>
    </cofactor>
    <text evidence="7">Binds 1 FMN non-covalently per subunit.</text>
</comment>
<protein>
    <recommendedName>
        <fullName evidence="7">Protoporphyrinogen IX dehydrogenase [quinone]</fullName>
        <ecNumber evidence="7">1.3.5.3</ecNumber>
    </recommendedName>
    <alternativeName>
        <fullName evidence="7">Protoporphyrinogen IX dehydrogenase [menaquinone]</fullName>
    </alternativeName>
    <alternativeName>
        <fullName evidence="7">Protoporphyrinogen IX dehydrogenase [ubiquinone]</fullName>
    </alternativeName>
    <alternativeName>
        <fullName evidence="7">Protoporphyrinogen oxidase</fullName>
        <shortName evidence="7">PPO</shortName>
    </alternativeName>
</protein>
<sequence length="178" mass="20876">MKTIILYFSTDGQTKRIAEQIAQNLHYEVSLFSLKDNEVTPEQLADADQIIIGASVRYGRFDPILTTFIQQHQTVLNHKKTAFFSVNLVARKINKRSIETNIYTRKFLESIEWKPTFVEIFAGRLLYSKYHWFERIIIQFIMRITGGETDTSKDIEYTDWQQVKAFSNKLNLVSDNLK</sequence>
<dbReference type="Proteomes" id="UP000198883">
    <property type="component" value="Unassembled WGS sequence"/>
</dbReference>
<dbReference type="AlphaFoldDB" id="A0A1H7UMJ6"/>
<dbReference type="GO" id="GO:0009055">
    <property type="term" value="F:electron transfer activity"/>
    <property type="evidence" value="ECO:0007669"/>
    <property type="project" value="InterPro"/>
</dbReference>
<comment type="similarity">
    <text evidence="7">Belongs to the HemG family.</text>
</comment>
<reference evidence="12" key="1">
    <citation type="submission" date="2016-10" db="EMBL/GenBank/DDBJ databases">
        <authorList>
            <person name="Varghese N."/>
            <person name="Submissions S."/>
        </authorList>
    </citation>
    <scope>NUCLEOTIDE SEQUENCE [LARGE SCALE GENOMIC DNA]</scope>
    <source>
        <strain evidence="12">DSM 24204</strain>
    </source>
</reference>
<evidence type="ECO:0000256" key="6">
    <source>
        <dbReference type="ARBA" id="ARBA00023244"/>
    </source>
</evidence>
<dbReference type="GO" id="GO:0004729">
    <property type="term" value="F:oxygen-dependent protoporphyrinogen oxidase activity"/>
    <property type="evidence" value="ECO:0007669"/>
    <property type="project" value="InterPro"/>
</dbReference>
<evidence type="ECO:0000256" key="5">
    <source>
        <dbReference type="ARBA" id="ARBA00023136"/>
    </source>
</evidence>
<dbReference type="Pfam" id="PF12724">
    <property type="entry name" value="Flavodoxin_5"/>
    <property type="match status" value="1"/>
</dbReference>
<dbReference type="EMBL" id="JASAYT010000004">
    <property type="protein sequence ID" value="MDP8174179.1"/>
    <property type="molecule type" value="Genomic_DNA"/>
</dbReference>
<keyword evidence="6 7" id="KW-0627">Porphyrin biosynthesis</keyword>
<dbReference type="HAMAP" id="MF_00853">
    <property type="entry name" value="HemG"/>
    <property type="match status" value="1"/>
</dbReference>
<evidence type="ECO:0000313" key="12">
    <source>
        <dbReference type="Proteomes" id="UP000198883"/>
    </source>
</evidence>
<keyword evidence="7" id="KW-1003">Cell membrane</keyword>
<keyword evidence="2 7" id="KW-0288">FMN</keyword>
<comment type="catalytic activity">
    <reaction evidence="7">
        <text>protoporphyrinogen IX + 3 a quinone = protoporphyrin IX + 3 a quinol</text>
        <dbReference type="Rhea" id="RHEA:65032"/>
        <dbReference type="ChEBI" id="CHEBI:24646"/>
        <dbReference type="ChEBI" id="CHEBI:57306"/>
        <dbReference type="ChEBI" id="CHEBI:57307"/>
        <dbReference type="ChEBI" id="CHEBI:132124"/>
        <dbReference type="EC" id="1.3.5.3"/>
    </reaction>
</comment>
<dbReference type="GO" id="GO:0070819">
    <property type="term" value="F:menaquinone-dependent protoporphyrinogen oxidase activity"/>
    <property type="evidence" value="ECO:0007669"/>
    <property type="project" value="UniProtKB-UniRule"/>
</dbReference>
<proteinExistence type="inferred from homology"/>
<evidence type="ECO:0000259" key="8">
    <source>
        <dbReference type="PROSITE" id="PS50902"/>
    </source>
</evidence>
<dbReference type="EMBL" id="JASAVS010000009">
    <property type="protein sequence ID" value="MDP8085334.1"/>
    <property type="molecule type" value="Genomic_DNA"/>
</dbReference>
<dbReference type="GO" id="GO:0006782">
    <property type="term" value="P:protoporphyrinogen IX biosynthetic process"/>
    <property type="evidence" value="ECO:0007669"/>
    <property type="project" value="UniProtKB-UniRule"/>
</dbReference>
<reference evidence="10" key="4">
    <citation type="journal article" date="2023" name="Front. Microbiol.">
        <title>Phylogeography and host specificity of Pasteurellaceae pathogenic to sea-farmed fish in the north-east Atlantic.</title>
        <authorList>
            <person name="Gulla S."/>
            <person name="Colquhoun D.J."/>
            <person name="Olsen A.B."/>
            <person name="Spilsberg B."/>
            <person name="Lagesen K."/>
            <person name="Aakesson C.P."/>
            <person name="Strom S."/>
            <person name="Manji F."/>
            <person name="Birkbeck T.H."/>
            <person name="Nilsen H.K."/>
        </authorList>
    </citation>
    <scope>NUCLEOTIDE SEQUENCE</scope>
    <source>
        <strain evidence="10">98B1</strain>
    </source>
</reference>
<comment type="subcellular location">
    <subcellularLocation>
        <location evidence="7">Cell membrane</location>
        <topology evidence="7">Peripheral membrane protein</topology>
    </subcellularLocation>
</comment>
<accession>A0A1H7UMJ6</accession>
<dbReference type="EMBL" id="FOBN01000002">
    <property type="protein sequence ID" value="SEL97557.1"/>
    <property type="molecule type" value="Genomic_DNA"/>
</dbReference>
<dbReference type="InterPro" id="IPR008254">
    <property type="entry name" value="Flavodoxin/NO_synth"/>
</dbReference>
<comment type="function">
    <text evidence="7">Catalyzes the 6-electron oxidation of protoporphyrinogen IX to form protoporphyrin IX; under anaerobic conditions uses menaquinone as an electron acceptor, under aerobic conditions uses ubiquinone as an electron acceptor.</text>
</comment>
<dbReference type="PANTHER" id="PTHR38030:SF2">
    <property type="entry name" value="PROTOPORPHYRINOGEN IX DEHYDROGENASE [QUINONE]"/>
    <property type="match status" value="1"/>
</dbReference>
<dbReference type="STRING" id="97481.SAMN05444853_102116"/>
<dbReference type="OrthoDB" id="9795729at2"/>
<reference evidence="11" key="2">
    <citation type="submission" date="2016-10" db="EMBL/GenBank/DDBJ databases">
        <authorList>
            <person name="de Groot N.N."/>
        </authorList>
    </citation>
    <scope>NUCLEOTIDE SEQUENCE [LARGE SCALE GENOMIC DNA]</scope>
    <source>
        <strain evidence="11">DSM 24204</strain>
    </source>
</reference>
<dbReference type="InterPro" id="IPR044264">
    <property type="entry name" value="HemG"/>
</dbReference>
<dbReference type="NCBIfam" id="NF008316">
    <property type="entry name" value="PRK11104.1"/>
    <property type="match status" value="1"/>
</dbReference>
<dbReference type="InterPro" id="IPR029039">
    <property type="entry name" value="Flavoprotein-like_sf"/>
</dbReference>
<evidence type="ECO:0000256" key="1">
    <source>
        <dbReference type="ARBA" id="ARBA00022630"/>
    </source>
</evidence>
<evidence type="ECO:0000313" key="10">
    <source>
        <dbReference type="EMBL" id="MDP8174179.1"/>
    </source>
</evidence>
<comment type="catalytic activity">
    <reaction evidence="7">
        <text>protoporphyrinogen IX + 3 a menaquinone = protoporphyrin IX + 3 a menaquinol</text>
        <dbReference type="Rhea" id="RHEA:27409"/>
        <dbReference type="Rhea" id="RHEA-COMP:9537"/>
        <dbReference type="Rhea" id="RHEA-COMP:9539"/>
        <dbReference type="ChEBI" id="CHEBI:16374"/>
        <dbReference type="ChEBI" id="CHEBI:18151"/>
        <dbReference type="ChEBI" id="CHEBI:57306"/>
        <dbReference type="ChEBI" id="CHEBI:57307"/>
        <dbReference type="EC" id="1.3.5.3"/>
    </reaction>
</comment>
<keyword evidence="3 7" id="KW-0547">Nucleotide-binding</keyword>
<dbReference type="GeneID" id="83543526"/>
<dbReference type="InterPro" id="IPR026816">
    <property type="entry name" value="Flavodoxin_dom"/>
</dbReference>
<dbReference type="RefSeq" id="WP_090919993.1">
    <property type="nucleotide sequence ID" value="NZ_CP016180.1"/>
</dbReference>
<dbReference type="Gene3D" id="3.40.50.360">
    <property type="match status" value="1"/>
</dbReference>
<evidence type="ECO:0000313" key="11">
    <source>
        <dbReference type="EMBL" id="SEL97557.1"/>
    </source>
</evidence>
<dbReference type="GO" id="GO:0010181">
    <property type="term" value="F:FMN binding"/>
    <property type="evidence" value="ECO:0007669"/>
    <property type="project" value="UniProtKB-UniRule"/>
</dbReference>
<dbReference type="PANTHER" id="PTHR38030">
    <property type="entry name" value="PROTOPORPHYRINOGEN IX DEHYDROGENASE [MENAQUINONE]"/>
    <property type="match status" value="1"/>
</dbReference>
<keyword evidence="4 7" id="KW-0560">Oxidoreductase</keyword>
<keyword evidence="5" id="KW-0472">Membrane</keyword>
<dbReference type="PROSITE" id="PS50902">
    <property type="entry name" value="FLAVODOXIN_LIKE"/>
    <property type="match status" value="1"/>
</dbReference>
<evidence type="ECO:0000256" key="7">
    <source>
        <dbReference type="HAMAP-Rule" id="MF_00853"/>
    </source>
</evidence>
<dbReference type="EC" id="1.3.5.3" evidence="7"/>
<evidence type="ECO:0000256" key="3">
    <source>
        <dbReference type="ARBA" id="ARBA00022741"/>
    </source>
</evidence>
<reference evidence="9 13" key="3">
    <citation type="journal article" date="2023" name="Front. Microbiol.">
        <title>Phylogeography and host specificity of Pasteurellaceae pathogenic to sea-farmed fish in the north-east Atlantic.</title>
        <authorList>
            <person name="Gulla S."/>
            <person name="Colquhoun D.J."/>
            <person name="Olsen A.B."/>
            <person name="Spilsberg B."/>
            <person name="Lagesen K."/>
            <person name="Aakesson C.P."/>
            <person name="Strom S."/>
            <person name="Manji F."/>
            <person name="Birkbeck T.H."/>
            <person name="Nilsen H.K."/>
        </authorList>
    </citation>
    <scope>NUCLEOTIDE SEQUENCE [LARGE SCALE GENOMIC DNA]</scope>
    <source>
        <strain evidence="9 13">VIO11850</strain>
    </source>
</reference>
<evidence type="ECO:0000313" key="13">
    <source>
        <dbReference type="Proteomes" id="UP001224812"/>
    </source>
</evidence>
<dbReference type="InterPro" id="IPR052200">
    <property type="entry name" value="Protoporphyrinogen_IX_DH"/>
</dbReference>
<comment type="catalytic activity">
    <reaction evidence="7">
        <text>protoporphyrinogen IX + 3 a ubiquinone = protoporphyrin IX + 3 a ubiquinol</text>
        <dbReference type="Rhea" id="RHEA:63936"/>
        <dbReference type="Rhea" id="RHEA-COMP:9565"/>
        <dbReference type="Rhea" id="RHEA-COMP:9566"/>
        <dbReference type="ChEBI" id="CHEBI:16389"/>
        <dbReference type="ChEBI" id="CHEBI:17976"/>
        <dbReference type="ChEBI" id="CHEBI:57306"/>
        <dbReference type="ChEBI" id="CHEBI:57307"/>
    </reaction>
</comment>
<evidence type="ECO:0000313" key="9">
    <source>
        <dbReference type="EMBL" id="MDP8085334.1"/>
    </source>
</evidence>
<comment type="pathway">
    <text evidence="7">Porphyrin-containing compound metabolism; protoporphyrin-IX biosynthesis; protoporphyrin-IX from protoporphyrinogen-IX: step 1/1.</text>
</comment>
<evidence type="ECO:0000256" key="2">
    <source>
        <dbReference type="ARBA" id="ARBA00022643"/>
    </source>
</evidence>
<dbReference type="SUPFAM" id="SSF52218">
    <property type="entry name" value="Flavoproteins"/>
    <property type="match status" value="1"/>
</dbReference>
<organism evidence="11 12">
    <name type="scientific">Phocoenobacter skyensis</name>
    <dbReference type="NCBI Taxonomy" id="97481"/>
    <lineage>
        <taxon>Bacteria</taxon>
        <taxon>Pseudomonadati</taxon>
        <taxon>Pseudomonadota</taxon>
        <taxon>Gammaproteobacteria</taxon>
        <taxon>Pasteurellales</taxon>
        <taxon>Pasteurellaceae</taxon>
        <taxon>Phocoenobacter</taxon>
    </lineage>
</organism>
<gene>
    <name evidence="7 9" type="primary">hemG</name>
    <name evidence="9" type="ORF">QJT92_05270</name>
    <name evidence="10" type="ORF">QJU97_01730</name>
    <name evidence="11" type="ORF">SAMN05444853_102116</name>
</gene>
<evidence type="ECO:0000256" key="4">
    <source>
        <dbReference type="ARBA" id="ARBA00023002"/>
    </source>
</evidence>
<dbReference type="PROSITE" id="PS00201">
    <property type="entry name" value="FLAVODOXIN"/>
    <property type="match status" value="1"/>
</dbReference>
<keyword evidence="1 7" id="KW-0285">Flavoprotein</keyword>
<name>A0A1H7UMJ6_9PAST</name>
<dbReference type="Proteomes" id="UP001224812">
    <property type="component" value="Unassembled WGS sequence"/>
</dbReference>
<dbReference type="UniPathway" id="UPA00251">
    <property type="reaction ID" value="UER00324"/>
</dbReference>
<keyword evidence="13" id="KW-1185">Reference proteome</keyword>
<dbReference type="InterPro" id="IPR001226">
    <property type="entry name" value="Flavodoxin_CS"/>
</dbReference>